<keyword evidence="2" id="KW-1185">Reference proteome</keyword>
<organism evidence="1 2">
    <name type="scientific">Ancylostoma ceylanicum</name>
    <dbReference type="NCBI Taxonomy" id="53326"/>
    <lineage>
        <taxon>Eukaryota</taxon>
        <taxon>Metazoa</taxon>
        <taxon>Ecdysozoa</taxon>
        <taxon>Nematoda</taxon>
        <taxon>Chromadorea</taxon>
        <taxon>Rhabditida</taxon>
        <taxon>Rhabditina</taxon>
        <taxon>Rhabditomorpha</taxon>
        <taxon>Strongyloidea</taxon>
        <taxon>Ancylostomatidae</taxon>
        <taxon>Ancylostomatinae</taxon>
        <taxon>Ancylostoma</taxon>
    </lineage>
</organism>
<proteinExistence type="predicted"/>
<name>A0A016T9G9_9BILA</name>
<accession>A0A016T9G9</accession>
<reference evidence="2" key="1">
    <citation type="journal article" date="2015" name="Nat. Genet.">
        <title>The genome and transcriptome of the zoonotic hookworm Ancylostoma ceylanicum identify infection-specific gene families.</title>
        <authorList>
            <person name="Schwarz E.M."/>
            <person name="Hu Y."/>
            <person name="Antoshechkin I."/>
            <person name="Miller M.M."/>
            <person name="Sternberg P.W."/>
            <person name="Aroian R.V."/>
        </authorList>
    </citation>
    <scope>NUCLEOTIDE SEQUENCE</scope>
    <source>
        <strain evidence="2">HY135</strain>
    </source>
</reference>
<dbReference type="AlphaFoldDB" id="A0A016T9G9"/>
<evidence type="ECO:0000313" key="1">
    <source>
        <dbReference type="EMBL" id="EYB99578.1"/>
    </source>
</evidence>
<sequence>MEYEVWTPFDDTGGTAITTQLEYVVWTPNDVDDKSVFTDRAANRLRQKLPGVTRLSANVVLKEPSQT</sequence>
<gene>
    <name evidence="1" type="primary">Acey_s0121.g1018</name>
    <name evidence="1" type="ORF">Y032_0121g1018</name>
</gene>
<comment type="caution">
    <text evidence="1">The sequence shown here is derived from an EMBL/GenBank/DDBJ whole genome shotgun (WGS) entry which is preliminary data.</text>
</comment>
<dbReference type="EMBL" id="JARK01001457">
    <property type="protein sequence ID" value="EYB99578.1"/>
    <property type="molecule type" value="Genomic_DNA"/>
</dbReference>
<protein>
    <submittedName>
        <fullName evidence="1">Uncharacterized protein</fullName>
    </submittedName>
</protein>
<dbReference type="Proteomes" id="UP000024635">
    <property type="component" value="Unassembled WGS sequence"/>
</dbReference>
<evidence type="ECO:0000313" key="2">
    <source>
        <dbReference type="Proteomes" id="UP000024635"/>
    </source>
</evidence>